<evidence type="ECO:0000256" key="2">
    <source>
        <dbReference type="ARBA" id="ARBA00024867"/>
    </source>
</evidence>
<dbReference type="CDD" id="cd01949">
    <property type="entry name" value="GGDEF"/>
    <property type="match status" value="1"/>
</dbReference>
<dbReference type="InterPro" id="IPR035919">
    <property type="entry name" value="EAL_sf"/>
</dbReference>
<dbReference type="EMBL" id="PDYG01000074">
    <property type="protein sequence ID" value="PHU37181.1"/>
    <property type="molecule type" value="Genomic_DNA"/>
</dbReference>
<dbReference type="Gene3D" id="3.20.20.450">
    <property type="entry name" value="EAL domain"/>
    <property type="match status" value="1"/>
</dbReference>
<dbReference type="SMART" id="SM00267">
    <property type="entry name" value="GGDEF"/>
    <property type="match status" value="2"/>
</dbReference>
<reference evidence="8 9" key="1">
    <citation type="submission" date="2017-10" db="EMBL/GenBank/DDBJ databases">
        <title>Resolving the taxonomy of Roseburia spp., Eubacterium rectale and Agathobacter spp. through phylogenomic analysis.</title>
        <authorList>
            <person name="Sheridan P.O."/>
            <person name="Walker A.W."/>
            <person name="Duncan S.H."/>
            <person name="Scott K.P."/>
            <person name="Toole P.W.O."/>
            <person name="Luis P."/>
            <person name="Flint H.J."/>
        </authorList>
    </citation>
    <scope>NUCLEOTIDE SEQUENCE [LARGE SCALE GENOMIC DNA]</scope>
    <source>
        <strain evidence="8 9">JK623</strain>
    </source>
</reference>
<dbReference type="Pfam" id="PF00072">
    <property type="entry name" value="Response_reg"/>
    <property type="match status" value="1"/>
</dbReference>
<feature type="domain" description="GGDEF" evidence="7">
    <location>
        <begin position="623"/>
        <end position="745"/>
    </location>
</feature>
<keyword evidence="3" id="KW-0597">Phosphoprotein</keyword>
<evidence type="ECO:0000313" key="8">
    <source>
        <dbReference type="EMBL" id="PHU37181.1"/>
    </source>
</evidence>
<comment type="caution">
    <text evidence="8">The sequence shown here is derived from an EMBL/GenBank/DDBJ whole genome shotgun (WGS) entry which is preliminary data.</text>
</comment>
<evidence type="ECO:0000259" key="4">
    <source>
        <dbReference type="PROSITE" id="PS50110"/>
    </source>
</evidence>
<feature type="domain" description="PAS" evidence="5">
    <location>
        <begin position="760"/>
        <end position="836"/>
    </location>
</feature>
<dbReference type="NCBIfam" id="TIGR00254">
    <property type="entry name" value="GGDEF"/>
    <property type="match status" value="2"/>
</dbReference>
<dbReference type="SUPFAM" id="SSF141868">
    <property type="entry name" value="EAL domain-like"/>
    <property type="match status" value="1"/>
</dbReference>
<dbReference type="PROSITE" id="PS50883">
    <property type="entry name" value="EAL"/>
    <property type="match status" value="1"/>
</dbReference>
<dbReference type="PANTHER" id="PTHR33121:SF70">
    <property type="entry name" value="SIGNALING PROTEIN YKOW"/>
    <property type="match status" value="1"/>
</dbReference>
<dbReference type="SUPFAM" id="SSF55785">
    <property type="entry name" value="PYP-like sensor domain (PAS domain)"/>
    <property type="match status" value="1"/>
</dbReference>
<dbReference type="Gene3D" id="3.40.50.2300">
    <property type="match status" value="1"/>
</dbReference>
<comment type="function">
    <text evidence="2">May play the central regulatory role in sporulation. It may be an element of the effector pathway responsible for the activation of sporulation genes in response to nutritional stress. Spo0A may act in concert with spo0H (a sigma factor) to control the expression of some genes that are critical to the sporulation process.</text>
</comment>
<dbReference type="InterPro" id="IPR035965">
    <property type="entry name" value="PAS-like_dom_sf"/>
</dbReference>
<dbReference type="SMART" id="SM00052">
    <property type="entry name" value="EAL"/>
    <property type="match status" value="1"/>
</dbReference>
<dbReference type="PROSITE" id="PS50887">
    <property type="entry name" value="GGDEF"/>
    <property type="match status" value="2"/>
</dbReference>
<dbReference type="GO" id="GO:0000160">
    <property type="term" value="P:phosphorelay signal transduction system"/>
    <property type="evidence" value="ECO:0007669"/>
    <property type="project" value="InterPro"/>
</dbReference>
<dbReference type="RefSeq" id="WP_099386468.1">
    <property type="nucleotide sequence ID" value="NZ_JANSWH010000072.1"/>
</dbReference>
<dbReference type="SUPFAM" id="SSF55073">
    <property type="entry name" value="Nucleotide cyclase"/>
    <property type="match status" value="2"/>
</dbReference>
<dbReference type="InterPro" id="IPR001789">
    <property type="entry name" value="Sig_transdc_resp-reg_receiver"/>
</dbReference>
<evidence type="ECO:0000259" key="7">
    <source>
        <dbReference type="PROSITE" id="PS50887"/>
    </source>
</evidence>
<dbReference type="Gene3D" id="3.30.450.20">
    <property type="entry name" value="PAS domain"/>
    <property type="match status" value="1"/>
</dbReference>
<proteinExistence type="predicted"/>
<dbReference type="PROSITE" id="PS50110">
    <property type="entry name" value="RESPONSE_REGULATORY"/>
    <property type="match status" value="1"/>
</dbReference>
<dbReference type="Pfam" id="PF08447">
    <property type="entry name" value="PAS_3"/>
    <property type="match status" value="1"/>
</dbReference>
<protein>
    <recommendedName>
        <fullName evidence="1">Stage 0 sporulation protein A homolog</fullName>
    </recommendedName>
</protein>
<dbReference type="SMART" id="SM00448">
    <property type="entry name" value="REC"/>
    <property type="match status" value="1"/>
</dbReference>
<name>A0A2G3E1T6_9FIRM</name>
<reference evidence="8 9" key="2">
    <citation type="submission" date="2017-10" db="EMBL/GenBank/DDBJ databases">
        <authorList>
            <person name="Banno H."/>
            <person name="Chua N.-H."/>
        </authorList>
    </citation>
    <scope>NUCLEOTIDE SEQUENCE [LARGE SCALE GENOMIC DNA]</scope>
    <source>
        <strain evidence="8 9">JK623</strain>
    </source>
</reference>
<organism evidence="8 9">
    <name type="scientific">Agathobacter ruminis</name>
    <dbReference type="NCBI Taxonomy" id="1712665"/>
    <lineage>
        <taxon>Bacteria</taxon>
        <taxon>Bacillati</taxon>
        <taxon>Bacillota</taxon>
        <taxon>Clostridia</taxon>
        <taxon>Lachnospirales</taxon>
        <taxon>Lachnospiraceae</taxon>
        <taxon>Agathobacter</taxon>
    </lineage>
</organism>
<dbReference type="PANTHER" id="PTHR33121">
    <property type="entry name" value="CYCLIC DI-GMP PHOSPHODIESTERASE PDEF"/>
    <property type="match status" value="1"/>
</dbReference>
<dbReference type="CDD" id="cd00130">
    <property type="entry name" value="PAS"/>
    <property type="match status" value="1"/>
</dbReference>
<evidence type="ECO:0000256" key="1">
    <source>
        <dbReference type="ARBA" id="ARBA00018672"/>
    </source>
</evidence>
<dbReference type="Pfam" id="PF00563">
    <property type="entry name" value="EAL"/>
    <property type="match status" value="1"/>
</dbReference>
<dbReference type="SUPFAM" id="SSF52172">
    <property type="entry name" value="CheY-like"/>
    <property type="match status" value="1"/>
</dbReference>
<dbReference type="Pfam" id="PF00990">
    <property type="entry name" value="GGDEF"/>
    <property type="match status" value="2"/>
</dbReference>
<evidence type="ECO:0000313" key="9">
    <source>
        <dbReference type="Proteomes" id="UP000224563"/>
    </source>
</evidence>
<feature type="domain" description="GGDEF" evidence="7">
    <location>
        <begin position="162"/>
        <end position="288"/>
    </location>
</feature>
<dbReference type="CDD" id="cd01948">
    <property type="entry name" value="EAL"/>
    <property type="match status" value="1"/>
</dbReference>
<dbReference type="InterPro" id="IPR011006">
    <property type="entry name" value="CheY-like_superfamily"/>
</dbReference>
<dbReference type="InterPro" id="IPR043128">
    <property type="entry name" value="Rev_trsase/Diguanyl_cyclase"/>
</dbReference>
<keyword evidence="9" id="KW-1185">Reference proteome</keyword>
<dbReference type="Gene3D" id="3.30.70.270">
    <property type="match status" value="2"/>
</dbReference>
<dbReference type="GO" id="GO:0071111">
    <property type="term" value="F:cyclic-guanylate-specific phosphodiesterase activity"/>
    <property type="evidence" value="ECO:0007669"/>
    <property type="project" value="InterPro"/>
</dbReference>
<gene>
    <name evidence="8" type="ORF">CSX02_09235</name>
</gene>
<feature type="modified residue" description="4-aspartylphosphate" evidence="3">
    <location>
        <position position="55"/>
    </location>
</feature>
<evidence type="ECO:0000256" key="3">
    <source>
        <dbReference type="PROSITE-ProRule" id="PRU00169"/>
    </source>
</evidence>
<dbReference type="InterPro" id="IPR000014">
    <property type="entry name" value="PAS"/>
</dbReference>
<evidence type="ECO:0000259" key="5">
    <source>
        <dbReference type="PROSITE" id="PS50112"/>
    </source>
</evidence>
<dbReference type="Proteomes" id="UP000224563">
    <property type="component" value="Unassembled WGS sequence"/>
</dbReference>
<evidence type="ECO:0000259" key="6">
    <source>
        <dbReference type="PROSITE" id="PS50883"/>
    </source>
</evidence>
<sequence>MEQKRSILVIEDDKISRTILANKLKEEYIVYQAEDGEEGLTMLRKHPTVSVILLDILMPVMDGYEFLHIIKQNDAYSLIPVIVITGNFSEEEELKCLELGANDFLSKPYNPAEALVRIHNIIRLEEASNALQEMEKDELTGLFTKQAFLRYATEMVEQNPDTDFAILGFNIENFKATNSQYGERMCDEFLAYIGAKVRRVIKTGISGRFSGDQFVVLFDNDEKNTIDRIEQISRVVFQHAPIPHQVAKIGVYAPIDRNIEMARCCDRAFLAIREVKGVYHKNVAFYEEKMREQMINEQRIQDSMEKALAEEQFMVYYQPKHESISGEIAGAEALIRWNHPEFGFMQPNKFVPLFERNGFITELDSFVLKRVCEDIQRWQEKGIPVVPISVNVSRRDYLEEGWIDRQIEMIDNYGINHSLIHMEVTESLYAENTGVIIEQIHKLQKNDFLIEMDDFGAGYSSLGMLATFPLDVIKLDISFVRSIEINKVVIENIIKLAHKMGFKTVAEGAETEAQFHILRNLGCDFIQGYYFSKPLSCDKYEKYVTEKMNLLEQVGDALNRMEISVPTTELEKSRENMRINSLLSIIESLEEANFIDSLTGFQNRKAFYNSIQSIENSPQLNSMPIGIAFVDINGLKSVNDNFGHEAGDRLIVHIAGILRSIFLTADIFRVGGDEFIILSRESTEREFYEKIRRVNSRWTEEESAAVGFIWLMEARNLEQHMVAVDKQMYKEKRKYYEQKFNDRRRGQRRGKINESMDASLPSLFDDIANALPCGFFVYQAEGDERLVLYNDELVRLFGCSGPEDFHAYVNGSFRGMVHPDDLAMVEGNISEQINEENDVDYVEYRIITKDGTVKKVRDHGRFIHSEDYGNVFVVMVNEIK</sequence>
<dbReference type="InterPro" id="IPR029787">
    <property type="entry name" value="Nucleotide_cyclase"/>
</dbReference>
<dbReference type="InterPro" id="IPR000160">
    <property type="entry name" value="GGDEF_dom"/>
</dbReference>
<accession>A0A2G3E1T6</accession>
<feature type="domain" description="EAL" evidence="6">
    <location>
        <begin position="297"/>
        <end position="548"/>
    </location>
</feature>
<dbReference type="AlphaFoldDB" id="A0A2G3E1T6"/>
<dbReference type="PROSITE" id="PS50112">
    <property type="entry name" value="PAS"/>
    <property type="match status" value="1"/>
</dbReference>
<dbReference type="InterPro" id="IPR001633">
    <property type="entry name" value="EAL_dom"/>
</dbReference>
<dbReference type="InterPro" id="IPR050706">
    <property type="entry name" value="Cyclic-di-GMP_PDE-like"/>
</dbReference>
<dbReference type="InterPro" id="IPR013655">
    <property type="entry name" value="PAS_fold_3"/>
</dbReference>
<feature type="domain" description="Response regulatory" evidence="4">
    <location>
        <begin position="6"/>
        <end position="122"/>
    </location>
</feature>